<dbReference type="InterPro" id="IPR011009">
    <property type="entry name" value="Kinase-like_dom_sf"/>
</dbReference>
<proteinExistence type="predicted"/>
<dbReference type="Gene3D" id="1.20.930.20">
    <property type="entry name" value="Adaptor protein Cbl, N-terminal domain"/>
    <property type="match status" value="1"/>
</dbReference>
<dbReference type="SUPFAM" id="SSF56112">
    <property type="entry name" value="Protein kinase-like (PK-like)"/>
    <property type="match status" value="1"/>
</dbReference>
<dbReference type="FunFam" id="1.10.510.10:FF:001023">
    <property type="entry name" value="Os07g0541700 protein"/>
    <property type="match status" value="1"/>
</dbReference>
<evidence type="ECO:0000256" key="5">
    <source>
        <dbReference type="ARBA" id="ARBA00022777"/>
    </source>
</evidence>
<accession>A0A0E0F8G5</accession>
<dbReference type="CDD" id="cd21037">
    <property type="entry name" value="MLKL_NTD"/>
    <property type="match status" value="1"/>
</dbReference>
<dbReference type="Gene3D" id="3.30.200.20">
    <property type="entry name" value="Phosphorylase Kinase, domain 1"/>
    <property type="match status" value="1"/>
</dbReference>
<dbReference type="GO" id="GO:0005524">
    <property type="term" value="F:ATP binding"/>
    <property type="evidence" value="ECO:0007669"/>
    <property type="project" value="UniProtKB-UniRule"/>
</dbReference>
<dbReference type="Pfam" id="PF20452">
    <property type="entry name" value="Calmod_bind_C"/>
    <property type="match status" value="1"/>
</dbReference>
<comment type="catalytic activity">
    <reaction evidence="7">
        <text>L-threonyl-[protein] + ATP = O-phospho-L-threonyl-[protein] + ADP + H(+)</text>
        <dbReference type="Rhea" id="RHEA:46608"/>
        <dbReference type="Rhea" id="RHEA-COMP:11060"/>
        <dbReference type="Rhea" id="RHEA-COMP:11605"/>
        <dbReference type="ChEBI" id="CHEBI:15378"/>
        <dbReference type="ChEBI" id="CHEBI:30013"/>
        <dbReference type="ChEBI" id="CHEBI:30616"/>
        <dbReference type="ChEBI" id="CHEBI:61977"/>
        <dbReference type="ChEBI" id="CHEBI:456216"/>
        <dbReference type="EC" id="2.7.11.1"/>
    </reaction>
</comment>
<dbReference type="STRING" id="40149.A0A0E0F8G5"/>
<dbReference type="EnsemblPlants" id="OMERI11G18440.1">
    <property type="protein sequence ID" value="OMERI11G18440.1"/>
    <property type="gene ID" value="OMERI11G18440"/>
</dbReference>
<keyword evidence="6 9" id="KW-0067">ATP-binding</keyword>
<feature type="domain" description="Protein kinase" evidence="10">
    <location>
        <begin position="186"/>
        <end position="523"/>
    </location>
</feature>
<dbReference type="PROSITE" id="PS00108">
    <property type="entry name" value="PROTEIN_KINASE_ST"/>
    <property type="match status" value="1"/>
</dbReference>
<dbReference type="HOGENOM" id="CLU_012085_0_0_1"/>
<evidence type="ECO:0000256" key="8">
    <source>
        <dbReference type="ARBA" id="ARBA00048679"/>
    </source>
</evidence>
<dbReference type="InterPro" id="IPR046831">
    <property type="entry name" value="Calmodulin_bind_N"/>
</dbReference>
<evidence type="ECO:0000256" key="2">
    <source>
        <dbReference type="ARBA" id="ARBA00022527"/>
    </source>
</evidence>
<dbReference type="GO" id="GO:0007166">
    <property type="term" value="P:cell surface receptor signaling pathway"/>
    <property type="evidence" value="ECO:0007669"/>
    <property type="project" value="InterPro"/>
</dbReference>
<dbReference type="InterPro" id="IPR059179">
    <property type="entry name" value="MLKL-like_MCAfunc"/>
</dbReference>
<evidence type="ECO:0000313" key="12">
    <source>
        <dbReference type="Proteomes" id="UP000008021"/>
    </source>
</evidence>
<protein>
    <recommendedName>
        <fullName evidence="1">non-specific serine/threonine protein kinase</fullName>
        <ecNumber evidence="1">2.7.11.1</ecNumber>
    </recommendedName>
</protein>
<evidence type="ECO:0000256" key="4">
    <source>
        <dbReference type="ARBA" id="ARBA00022741"/>
    </source>
</evidence>
<keyword evidence="4 9" id="KW-0547">Nucleotide-binding</keyword>
<evidence type="ECO:0000256" key="1">
    <source>
        <dbReference type="ARBA" id="ARBA00012513"/>
    </source>
</evidence>
<dbReference type="EC" id="2.7.11.1" evidence="1"/>
<dbReference type="Proteomes" id="UP000008021">
    <property type="component" value="Chromosome 11"/>
</dbReference>
<dbReference type="Gramene" id="OMERI11G18440.1">
    <property type="protein sequence ID" value="OMERI11G18440.1"/>
    <property type="gene ID" value="OMERI11G18440"/>
</dbReference>
<dbReference type="InterPro" id="IPR045766">
    <property type="entry name" value="MCAfunc"/>
</dbReference>
<dbReference type="Pfam" id="PF20451">
    <property type="entry name" value="Calmod_bind_M"/>
    <property type="match status" value="1"/>
</dbReference>
<dbReference type="GO" id="GO:0004674">
    <property type="term" value="F:protein serine/threonine kinase activity"/>
    <property type="evidence" value="ECO:0007669"/>
    <property type="project" value="UniProtKB-KW"/>
</dbReference>
<evidence type="ECO:0000256" key="3">
    <source>
        <dbReference type="ARBA" id="ARBA00022679"/>
    </source>
</evidence>
<dbReference type="PROSITE" id="PS00107">
    <property type="entry name" value="PROTEIN_KINASE_ATP"/>
    <property type="match status" value="1"/>
</dbReference>
<keyword evidence="5" id="KW-0418">Kinase</keyword>
<dbReference type="Pfam" id="PF19584">
    <property type="entry name" value="MCAfunc"/>
    <property type="match status" value="1"/>
</dbReference>
<dbReference type="SMART" id="SM00220">
    <property type="entry name" value="S_TKc"/>
    <property type="match status" value="1"/>
</dbReference>
<dbReference type="InterPro" id="IPR000719">
    <property type="entry name" value="Prot_kinase_dom"/>
</dbReference>
<dbReference type="Pfam" id="PF00069">
    <property type="entry name" value="Pkinase"/>
    <property type="match status" value="1"/>
</dbReference>
<keyword evidence="2" id="KW-0723">Serine/threonine-protein kinase</keyword>
<reference evidence="11" key="2">
    <citation type="submission" date="2018-05" db="EMBL/GenBank/DDBJ databases">
        <title>OmerRS3 (Oryza meridionalis Reference Sequence Version 3).</title>
        <authorList>
            <person name="Zhang J."/>
            <person name="Kudrna D."/>
            <person name="Lee S."/>
            <person name="Talag J."/>
            <person name="Welchert J."/>
            <person name="Wing R.A."/>
        </authorList>
    </citation>
    <scope>NUCLEOTIDE SEQUENCE [LARGE SCALE GENOMIC DNA]</scope>
    <source>
        <strain evidence="11">cv. OR44</strain>
    </source>
</reference>
<dbReference type="InterPro" id="IPR017441">
    <property type="entry name" value="Protein_kinase_ATP_BS"/>
</dbReference>
<dbReference type="InterPro" id="IPR008271">
    <property type="entry name" value="Ser/Thr_kinase_AS"/>
</dbReference>
<dbReference type="InterPro" id="IPR036537">
    <property type="entry name" value="Adaptor_Cbl_N_dom_sf"/>
</dbReference>
<dbReference type="Gene3D" id="1.10.510.10">
    <property type="entry name" value="Transferase(Phosphotransferase) domain 1"/>
    <property type="match status" value="1"/>
</dbReference>
<feature type="binding site" evidence="9">
    <location>
        <position position="214"/>
    </location>
    <ligand>
        <name>ATP</name>
        <dbReference type="ChEBI" id="CHEBI:30616"/>
    </ligand>
</feature>
<comment type="catalytic activity">
    <reaction evidence="8">
        <text>L-seryl-[protein] + ATP = O-phospho-L-seryl-[protein] + ADP + H(+)</text>
        <dbReference type="Rhea" id="RHEA:17989"/>
        <dbReference type="Rhea" id="RHEA-COMP:9863"/>
        <dbReference type="Rhea" id="RHEA-COMP:11604"/>
        <dbReference type="ChEBI" id="CHEBI:15378"/>
        <dbReference type="ChEBI" id="CHEBI:29999"/>
        <dbReference type="ChEBI" id="CHEBI:30616"/>
        <dbReference type="ChEBI" id="CHEBI:83421"/>
        <dbReference type="ChEBI" id="CHEBI:456216"/>
        <dbReference type="EC" id="2.7.11.1"/>
    </reaction>
</comment>
<name>A0A0E0F8G5_9ORYZ</name>
<dbReference type="InterPro" id="IPR046829">
    <property type="entry name" value="Calmod_bind_C"/>
</dbReference>
<keyword evidence="12" id="KW-1185">Reference proteome</keyword>
<evidence type="ECO:0000256" key="6">
    <source>
        <dbReference type="ARBA" id="ARBA00022840"/>
    </source>
</evidence>
<evidence type="ECO:0000259" key="10">
    <source>
        <dbReference type="PROSITE" id="PS50011"/>
    </source>
</evidence>
<organism evidence="11">
    <name type="scientific">Oryza meridionalis</name>
    <dbReference type="NCBI Taxonomy" id="40149"/>
    <lineage>
        <taxon>Eukaryota</taxon>
        <taxon>Viridiplantae</taxon>
        <taxon>Streptophyta</taxon>
        <taxon>Embryophyta</taxon>
        <taxon>Tracheophyta</taxon>
        <taxon>Spermatophyta</taxon>
        <taxon>Magnoliopsida</taxon>
        <taxon>Liliopsida</taxon>
        <taxon>Poales</taxon>
        <taxon>Poaceae</taxon>
        <taxon>BOP clade</taxon>
        <taxon>Oryzoideae</taxon>
        <taxon>Oryzeae</taxon>
        <taxon>Oryzinae</taxon>
        <taxon>Oryza</taxon>
    </lineage>
</organism>
<keyword evidence="3" id="KW-0808">Transferase</keyword>
<dbReference type="PANTHER" id="PTHR27006">
    <property type="entry name" value="PROMASTIGOTE SURFACE ANTIGEN PROTEIN PSA"/>
    <property type="match status" value="1"/>
</dbReference>
<dbReference type="AlphaFoldDB" id="A0A0E0F8G5"/>
<evidence type="ECO:0000256" key="7">
    <source>
        <dbReference type="ARBA" id="ARBA00047899"/>
    </source>
</evidence>
<dbReference type="FunFam" id="3.30.200.20:FF:000466">
    <property type="entry name" value="Putative LRR receptor-like serine/threonine-protein kinase"/>
    <property type="match status" value="1"/>
</dbReference>
<sequence>MVIEVCCCLGLAANVAQLAGLDVITLVKVIKSRVETVRQNKEDCELLAERANMIRDLLRRVQASKVIEDPDMWKPTEGLKSTLRRAGALVKSCQEEWSYAYRFCKGRRIARELRKVLKDLKFYILLLIGMITIINHDQNTRYYRIPETDIVKPQACLSNSLSNADKKFEGLKKFTFSELEVATDNFSLENQIGVGAFSIVYKGQLNEIPEVAVKRASYVNRIPFEQLENEAKIVSKLQHTNIVKLLGYCIQDRERILVFEYMPSRSLDSFITGERAEESPLDWSKRSQIVKGIAEGAEYLHKQCEPRIIHGDLKPGNILLDAALKPKICDFGTSKALRPGQDMDCTGIVVGSRGYMAPEYKQGGCVSLKTDVYSFGATLLEIIRGSRIPPSTLELSDESRDYGPLNKWAWNLWRGGNQMEFIDPSLRGDTLAAAEIQSKEELRYNRRLRRVIREENAISQRRTLEVFQKSLDNACQNLVNHINCSLQSLTARTDILHHEVEQLKRSNSNRRYRSEANREHAAIIEEVNQEQTVVRFATSEAHEGQRVELRFLNKLNEDAIIYTKDKITADDGNAIKIAIYKDNQIVRSGQLSSARIQILALHGNFNDHVPENWTEGQFDERIVKNTKGPVLGGVCQQVKLKNGEASLSDVYFDIPSGKTESGKLILAAKVHCSDRTGLRIKEAVTNPVKVQVHRNKHNRNSDCPKLKDEVYRLKGISRTGGRFEWLKNNQIYTVEDFLKALNKNEEKIRTECFKLKNNSKDWKDTVKHARECDLEGNCKLKSCRVEEQNVTLFFNCVHDLVGAKFCHHYVTKDDFNSEQQDAVICLKQQAYDVLDGIHFDHKMEENGPVSLFSAMNTSIIGGDASVPFTDTAGQNPPDFHVAYREVETAHHANIYQAHELPQAFRNNNNAFVRPSFQEQIPCEQYGLLAFQGNQVDVATQMDPGYPLNITQTSEAPLEISEGTPGGNNIIPTNVPLPRNVSCDIYEGLLDIIVDSLNS</sequence>
<dbReference type="PROSITE" id="PS50011">
    <property type="entry name" value="PROTEIN_KINASE_DOM"/>
    <property type="match status" value="1"/>
</dbReference>
<reference evidence="11" key="1">
    <citation type="submission" date="2015-04" db="UniProtKB">
        <authorList>
            <consortium name="EnsemblPlants"/>
        </authorList>
    </citation>
    <scope>IDENTIFICATION</scope>
</reference>
<dbReference type="Pfam" id="PF07887">
    <property type="entry name" value="Calmodulin_bind"/>
    <property type="match status" value="1"/>
</dbReference>
<evidence type="ECO:0000256" key="9">
    <source>
        <dbReference type="PROSITE-ProRule" id="PRU10141"/>
    </source>
</evidence>
<dbReference type="InterPro" id="IPR046830">
    <property type="entry name" value="Calmod_bind_M"/>
</dbReference>
<evidence type="ECO:0000313" key="11">
    <source>
        <dbReference type="EnsemblPlants" id="OMERI11G18440.1"/>
    </source>
</evidence>
<dbReference type="PANTHER" id="PTHR27006:SF614">
    <property type="entry name" value="PROTEIN KINASE DOMAIN-CONTAINING PROTEIN"/>
    <property type="match status" value="1"/>
</dbReference>